<protein>
    <recommendedName>
        <fullName evidence="4">Myb-like domain-containing protein</fullName>
    </recommendedName>
</protein>
<dbReference type="InterPro" id="IPR009057">
    <property type="entry name" value="Homeodomain-like_sf"/>
</dbReference>
<dbReference type="InterPro" id="IPR001005">
    <property type="entry name" value="SANT/Myb"/>
</dbReference>
<name>A0ABR2PKN3_9ROSI</name>
<evidence type="ECO:0000259" key="4">
    <source>
        <dbReference type="SMART" id="SM00717"/>
    </source>
</evidence>
<dbReference type="PANTHER" id="PTHR43952:SF80">
    <property type="entry name" value="PROTEIN RADIALIS-LIKE 3"/>
    <property type="match status" value="1"/>
</dbReference>
<sequence length="85" mass="9832">MASSVTVSRDSNSYWTPKQNKLFERALAVYDKDTPDRWQKVAAAVGEKSVEEVRRHYEILVRDLMFIESGQIHIPNYKSTGSSRR</sequence>
<reference evidence="5 6" key="1">
    <citation type="journal article" date="2024" name="G3 (Bethesda)">
        <title>Genome assembly of Hibiscus sabdariffa L. provides insights into metabolisms of medicinal natural products.</title>
        <authorList>
            <person name="Kim T."/>
        </authorList>
    </citation>
    <scope>NUCLEOTIDE SEQUENCE [LARGE SCALE GENOMIC DNA]</scope>
    <source>
        <strain evidence="5">TK-2024</strain>
        <tissue evidence="5">Old leaves</tissue>
    </source>
</reference>
<comment type="caution">
    <text evidence="5">The sequence shown here is derived from an EMBL/GenBank/DDBJ whole genome shotgun (WGS) entry which is preliminary data.</text>
</comment>
<keyword evidence="3" id="KW-0539">Nucleus</keyword>
<gene>
    <name evidence="5" type="ORF">V6N11_030345</name>
</gene>
<dbReference type="SMART" id="SM00717">
    <property type="entry name" value="SANT"/>
    <property type="match status" value="1"/>
</dbReference>
<dbReference type="EMBL" id="JBBPBN010000057">
    <property type="protein sequence ID" value="KAK8988974.1"/>
    <property type="molecule type" value="Genomic_DNA"/>
</dbReference>
<evidence type="ECO:0000256" key="2">
    <source>
        <dbReference type="ARBA" id="ARBA00023163"/>
    </source>
</evidence>
<dbReference type="Pfam" id="PF23082">
    <property type="entry name" value="Myb_DNA-binding_2"/>
    <property type="match status" value="1"/>
</dbReference>
<evidence type="ECO:0000256" key="3">
    <source>
        <dbReference type="ARBA" id="ARBA00023242"/>
    </source>
</evidence>
<proteinExistence type="predicted"/>
<dbReference type="Proteomes" id="UP001396334">
    <property type="component" value="Unassembled WGS sequence"/>
</dbReference>
<dbReference type="SUPFAM" id="SSF46689">
    <property type="entry name" value="Homeodomain-like"/>
    <property type="match status" value="1"/>
</dbReference>
<evidence type="ECO:0000256" key="1">
    <source>
        <dbReference type="ARBA" id="ARBA00023015"/>
    </source>
</evidence>
<evidence type="ECO:0000313" key="5">
    <source>
        <dbReference type="EMBL" id="KAK8988974.1"/>
    </source>
</evidence>
<accession>A0ABR2PKN3</accession>
<keyword evidence="2" id="KW-0804">Transcription</keyword>
<dbReference type="PANTHER" id="PTHR43952">
    <property type="entry name" value="MYB FAMILY TRANSCRIPTION FACTOR-RELATED"/>
    <property type="match status" value="1"/>
</dbReference>
<keyword evidence="1" id="KW-0805">Transcription regulation</keyword>
<dbReference type="Gene3D" id="1.10.10.60">
    <property type="entry name" value="Homeodomain-like"/>
    <property type="match status" value="1"/>
</dbReference>
<dbReference type="CDD" id="cd00167">
    <property type="entry name" value="SANT"/>
    <property type="match status" value="1"/>
</dbReference>
<organism evidence="5 6">
    <name type="scientific">Hibiscus sabdariffa</name>
    <name type="common">roselle</name>
    <dbReference type="NCBI Taxonomy" id="183260"/>
    <lineage>
        <taxon>Eukaryota</taxon>
        <taxon>Viridiplantae</taxon>
        <taxon>Streptophyta</taxon>
        <taxon>Embryophyta</taxon>
        <taxon>Tracheophyta</taxon>
        <taxon>Spermatophyta</taxon>
        <taxon>Magnoliopsida</taxon>
        <taxon>eudicotyledons</taxon>
        <taxon>Gunneridae</taxon>
        <taxon>Pentapetalae</taxon>
        <taxon>rosids</taxon>
        <taxon>malvids</taxon>
        <taxon>Malvales</taxon>
        <taxon>Malvaceae</taxon>
        <taxon>Malvoideae</taxon>
        <taxon>Hibiscus</taxon>
    </lineage>
</organism>
<keyword evidence="6" id="KW-1185">Reference proteome</keyword>
<evidence type="ECO:0000313" key="6">
    <source>
        <dbReference type="Proteomes" id="UP001396334"/>
    </source>
</evidence>
<dbReference type="InterPro" id="IPR044636">
    <property type="entry name" value="RADIALIS-like"/>
</dbReference>
<feature type="domain" description="Myb-like" evidence="4">
    <location>
        <begin position="11"/>
        <end position="63"/>
    </location>
</feature>